<evidence type="ECO:0000313" key="4">
    <source>
        <dbReference type="EMBL" id="TWR26019.1"/>
    </source>
</evidence>
<dbReference type="InterPro" id="IPR050553">
    <property type="entry name" value="Thioredoxin_ResA/DsbE_sf"/>
</dbReference>
<keyword evidence="5" id="KW-1185">Reference proteome</keyword>
<evidence type="ECO:0000259" key="3">
    <source>
        <dbReference type="PROSITE" id="PS51352"/>
    </source>
</evidence>
<dbReference type="PANTHER" id="PTHR42852">
    <property type="entry name" value="THIOL:DISULFIDE INTERCHANGE PROTEIN DSBE"/>
    <property type="match status" value="1"/>
</dbReference>
<dbReference type="InterPro" id="IPR000866">
    <property type="entry name" value="AhpC/TSA"/>
</dbReference>
<comment type="caution">
    <text evidence="4">The sequence shown here is derived from an EMBL/GenBank/DDBJ whole genome shotgun (WGS) entry which is preliminary data.</text>
</comment>
<dbReference type="SUPFAM" id="SSF48452">
    <property type="entry name" value="TPR-like"/>
    <property type="match status" value="1"/>
</dbReference>
<dbReference type="CDD" id="cd02966">
    <property type="entry name" value="TlpA_like_family"/>
    <property type="match status" value="1"/>
</dbReference>
<dbReference type="EMBL" id="VOEI01000003">
    <property type="protein sequence ID" value="TWR26019.1"/>
    <property type="molecule type" value="Genomic_DNA"/>
</dbReference>
<dbReference type="OrthoDB" id="634996at2"/>
<evidence type="ECO:0000313" key="5">
    <source>
        <dbReference type="Proteomes" id="UP000318010"/>
    </source>
</evidence>
<reference evidence="4 5" key="1">
    <citation type="submission" date="2019-07" db="EMBL/GenBank/DDBJ databases">
        <authorList>
            <person name="Kim J."/>
        </authorList>
    </citation>
    <scope>NUCLEOTIDE SEQUENCE [LARGE SCALE GENOMIC DNA]</scope>
    <source>
        <strain evidence="4 5">MJ1a</strain>
    </source>
</reference>
<dbReference type="PROSITE" id="PS00194">
    <property type="entry name" value="THIOREDOXIN_1"/>
    <property type="match status" value="1"/>
</dbReference>
<organism evidence="4 5">
    <name type="scientific">Mucilaginibacter achroorhodeus</name>
    <dbReference type="NCBI Taxonomy" id="2599294"/>
    <lineage>
        <taxon>Bacteria</taxon>
        <taxon>Pseudomonadati</taxon>
        <taxon>Bacteroidota</taxon>
        <taxon>Sphingobacteriia</taxon>
        <taxon>Sphingobacteriales</taxon>
        <taxon>Sphingobacteriaceae</taxon>
        <taxon>Mucilaginibacter</taxon>
    </lineage>
</organism>
<protein>
    <submittedName>
        <fullName evidence="4">Redoxin domain-containing protein</fullName>
    </submittedName>
</protein>
<keyword evidence="1" id="KW-0676">Redox-active center</keyword>
<evidence type="ECO:0000256" key="2">
    <source>
        <dbReference type="SAM" id="SignalP"/>
    </source>
</evidence>
<keyword evidence="2" id="KW-0732">Signal</keyword>
<feature type="signal peptide" evidence="2">
    <location>
        <begin position="1"/>
        <end position="21"/>
    </location>
</feature>
<evidence type="ECO:0000256" key="1">
    <source>
        <dbReference type="ARBA" id="ARBA00023284"/>
    </source>
</evidence>
<dbReference type="InterPro" id="IPR036249">
    <property type="entry name" value="Thioredoxin-like_sf"/>
</dbReference>
<dbReference type="Gene3D" id="3.40.30.10">
    <property type="entry name" value="Glutaredoxin"/>
    <property type="match status" value="1"/>
</dbReference>
<dbReference type="AlphaFoldDB" id="A0A563U3V1"/>
<dbReference type="GO" id="GO:0006950">
    <property type="term" value="P:response to stress"/>
    <property type="evidence" value="ECO:0007669"/>
    <property type="project" value="UniProtKB-ARBA"/>
</dbReference>
<dbReference type="PROSITE" id="PS51352">
    <property type="entry name" value="THIOREDOXIN_2"/>
    <property type="match status" value="1"/>
</dbReference>
<dbReference type="Proteomes" id="UP000318010">
    <property type="component" value="Unassembled WGS sequence"/>
</dbReference>
<dbReference type="RefSeq" id="WP_146271043.1">
    <property type="nucleotide sequence ID" value="NZ_VOEI01000003.1"/>
</dbReference>
<gene>
    <name evidence="4" type="ORF">FPZ42_10330</name>
</gene>
<dbReference type="Gene3D" id="1.25.40.10">
    <property type="entry name" value="Tetratricopeptide repeat domain"/>
    <property type="match status" value="1"/>
</dbReference>
<feature type="chain" id="PRO_5022192286" evidence="2">
    <location>
        <begin position="22"/>
        <end position="652"/>
    </location>
</feature>
<dbReference type="InterPro" id="IPR011990">
    <property type="entry name" value="TPR-like_helical_dom_sf"/>
</dbReference>
<dbReference type="InterPro" id="IPR017937">
    <property type="entry name" value="Thioredoxin_CS"/>
</dbReference>
<dbReference type="InterPro" id="IPR013766">
    <property type="entry name" value="Thioredoxin_domain"/>
</dbReference>
<dbReference type="SUPFAM" id="SSF52833">
    <property type="entry name" value="Thioredoxin-like"/>
    <property type="match status" value="1"/>
</dbReference>
<dbReference type="GO" id="GO:0016209">
    <property type="term" value="F:antioxidant activity"/>
    <property type="evidence" value="ECO:0007669"/>
    <property type="project" value="InterPro"/>
</dbReference>
<name>A0A563U3V1_9SPHI</name>
<accession>A0A563U3V1</accession>
<dbReference type="Pfam" id="PF00578">
    <property type="entry name" value="AhpC-TSA"/>
    <property type="match status" value="1"/>
</dbReference>
<sequence>MKTLNLLLAVPGMLFIHNSFAQSSKHLTLSDETPSVGETINLSYNPAGTSLDGKSDIKAAVYFLDNKKFPVADVDLKKKGNDLTGNFTVPSDAKALFVKLSSGTDVDDNGENGYVYMVYDKANKPVQGANAMKAYLLGSGMGGYFAKIKNNQAAAKELYKQEFTLYPQSQKDFGAAYWGMVGTSKDNADKAAYTAKMLELSKSNLETDMTLAYNLLQRTRKTKEADSLGNIVVAKFPNGDVAKTKAGMAVYNERDPAKKEELYKAYIAKYPESNDENTVQDNFRLQIASAYLAAGNVAKYDEWAKRVKNKSQLAGALNNTAWNWVEKGERLEEAASLSKQSLDILDDLYKNDKAPSMYTSPAQARENNRETYNMYADTYAFILYKQGKFKEALKYQQAVYDVRKTEDAEINEHYALILNANSQYAKAKEVIEKSMIAGKTNAALKEQLAVAYKKVKGSDSGYQEYLAGLEKQKMMKAKAKFIKDMINTPAPAFALKDFDGKEVSLASLKGKVVVVDFWATWCGPCKASFPGMQMAVNKYKDNENVKFLFINTWETGDNYQPNVQKFIADNKYTFHVLMDEKGEDGRQSKVVSKFKVEGIPTKFIIDKNGNIRFKYVGYSGSSDAVLDEVTNMVDLAADPEAVSNASKVTMLK</sequence>
<feature type="domain" description="Thioredoxin" evidence="3">
    <location>
        <begin position="484"/>
        <end position="638"/>
    </location>
</feature>
<dbReference type="GO" id="GO:0016491">
    <property type="term" value="F:oxidoreductase activity"/>
    <property type="evidence" value="ECO:0007669"/>
    <property type="project" value="InterPro"/>
</dbReference>
<dbReference type="PANTHER" id="PTHR42852:SF17">
    <property type="entry name" value="THIOREDOXIN-LIKE PROTEIN HI_1115"/>
    <property type="match status" value="1"/>
</dbReference>
<proteinExistence type="predicted"/>